<comment type="caution">
    <text evidence="1">The sequence shown here is derived from an EMBL/GenBank/DDBJ whole genome shotgun (WGS) entry which is preliminary data.</text>
</comment>
<dbReference type="AlphaFoldDB" id="A0A3P1BCW0"/>
<keyword evidence="2" id="KW-1185">Reference proteome</keyword>
<dbReference type="EMBL" id="RQJO01000015">
    <property type="protein sequence ID" value="RRA98612.1"/>
    <property type="molecule type" value="Genomic_DNA"/>
</dbReference>
<accession>A0A3P1BCW0</accession>
<reference evidence="1 2" key="1">
    <citation type="submission" date="2018-11" db="EMBL/GenBank/DDBJ databases">
        <authorList>
            <person name="Zhou Z."/>
            <person name="Wang G."/>
        </authorList>
    </citation>
    <scope>NUCLEOTIDE SEQUENCE [LARGE SCALE GENOMIC DNA]</scope>
    <source>
        <strain evidence="1 2">KCTC52004</strain>
    </source>
</reference>
<dbReference type="OrthoDB" id="966016at2"/>
<name>A0A3P1BCW0_9BACT</name>
<dbReference type="RefSeq" id="WP_124878432.1">
    <property type="nucleotide sequence ID" value="NZ_RQJO01000015.1"/>
</dbReference>
<sequence length="76" mass="8525">MTSITALDILFDDFALLEQRIGRQQLIATSVNANCDCDSSPARSTDGDRMDYVFPTSDSDSINYLSTLRHGFRDPY</sequence>
<protein>
    <submittedName>
        <fullName evidence="1">Uncharacterized protein</fullName>
    </submittedName>
</protein>
<proteinExistence type="predicted"/>
<evidence type="ECO:0000313" key="2">
    <source>
        <dbReference type="Proteomes" id="UP000271925"/>
    </source>
</evidence>
<organism evidence="1 2">
    <name type="scientific">Larkinella rosea</name>
    <dbReference type="NCBI Taxonomy" id="2025312"/>
    <lineage>
        <taxon>Bacteria</taxon>
        <taxon>Pseudomonadati</taxon>
        <taxon>Bacteroidota</taxon>
        <taxon>Cytophagia</taxon>
        <taxon>Cytophagales</taxon>
        <taxon>Spirosomataceae</taxon>
        <taxon>Larkinella</taxon>
    </lineage>
</organism>
<dbReference type="Proteomes" id="UP000271925">
    <property type="component" value="Unassembled WGS sequence"/>
</dbReference>
<gene>
    <name evidence="1" type="ORF">EHT25_26770</name>
</gene>
<evidence type="ECO:0000313" key="1">
    <source>
        <dbReference type="EMBL" id="RRA98612.1"/>
    </source>
</evidence>